<organism evidence="1 2">
    <name type="scientific">Komagataeibacter intermedius AF2</name>
    <dbReference type="NCBI Taxonomy" id="1458464"/>
    <lineage>
        <taxon>Bacteria</taxon>
        <taxon>Pseudomonadati</taxon>
        <taxon>Pseudomonadota</taxon>
        <taxon>Alphaproteobacteria</taxon>
        <taxon>Acetobacterales</taxon>
        <taxon>Acetobacteraceae</taxon>
        <taxon>Komagataeibacter</taxon>
    </lineage>
</organism>
<dbReference type="EMBL" id="JUFX02000150">
    <property type="protein sequence ID" value="KPH87123.1"/>
    <property type="molecule type" value="Genomic_DNA"/>
</dbReference>
<name>A0A0N0MF44_9PROT</name>
<dbReference type="AlphaFoldDB" id="A0A0N0MF44"/>
<accession>A0A0N0MF44</accession>
<reference evidence="1 2" key="1">
    <citation type="submission" date="2015-07" db="EMBL/GenBank/DDBJ databases">
        <title>Draft Genome Sequence of Komagataeibacter intermedius Strain AF2, Isolated from Kombucha Tea.</title>
        <authorList>
            <person name="Santos R.A."/>
            <person name="Berretta A.A."/>
            <person name="Barud H.S."/>
            <person name="Ribeiro S.J."/>
            <person name="Gonzalez-Garcia L.N."/>
            <person name="Zucchi T.D."/>
            <person name="Goldman G.H."/>
            <person name="Riano-Pachon D.M."/>
        </authorList>
    </citation>
    <scope>NUCLEOTIDE SEQUENCE [LARGE SCALE GENOMIC DNA]</scope>
    <source>
        <strain evidence="1 2">AF2</strain>
    </source>
</reference>
<gene>
    <name evidence="1" type="ORF">GLUCOINTEAF2_0204188</name>
</gene>
<dbReference type="Proteomes" id="UP000031553">
    <property type="component" value="Unassembled WGS sequence"/>
</dbReference>
<proteinExistence type="predicted"/>
<comment type="caution">
    <text evidence="1">The sequence shown here is derived from an EMBL/GenBank/DDBJ whole genome shotgun (WGS) entry which is preliminary data.</text>
</comment>
<evidence type="ECO:0000313" key="2">
    <source>
        <dbReference type="Proteomes" id="UP000031553"/>
    </source>
</evidence>
<evidence type="ECO:0000313" key="1">
    <source>
        <dbReference type="EMBL" id="KPH87123.1"/>
    </source>
</evidence>
<sequence length="135" mass="14910">MIKLRSILISVSGRRVSLESDEYPVPKSSIDRPTPRFRMAASPAIVSSFSSIMTLSVISTVRRSGDRARSFRIRSISAGRPRLRKCAADRLTETVGTYRPLRSHSMIWRVASSSDQVPIVSICPVSSATAMKREG</sequence>
<protein>
    <submittedName>
        <fullName evidence="1">Uncharacterized protein</fullName>
    </submittedName>
</protein>